<dbReference type="NCBIfam" id="NF037959">
    <property type="entry name" value="MFS_SpdSyn"/>
    <property type="match status" value="1"/>
</dbReference>
<keyword evidence="3" id="KW-1185">Reference proteome</keyword>
<dbReference type="Proteomes" id="UP001321477">
    <property type="component" value="Chromosome"/>
</dbReference>
<sequence>MQSHVDPADPTRLFFEYVRRIGHVVDAMADPGAPMRVLHLGGGAMTLARYVAATRPGSPQTVVDADARLVELVAERLPLAGDSEVEVVVADARDAVGELDGSRRFDLVVVDLYAGLEAPPFVDDPAFLAACLGRLGPEGLLAVNVVHAAGGPRLGAGAAALSRADASVAIAFAGPPGVLAGTEEGNAVIVAGRRIPERVLERLRGSGPFPVEVRTPAAAPARRPAG</sequence>
<name>A0ABM8H3U4_9MICO</name>
<accession>A0ABM8H3U4</accession>
<evidence type="ECO:0000313" key="2">
    <source>
        <dbReference type="EMBL" id="BDZ55477.1"/>
    </source>
</evidence>
<reference evidence="3" key="1">
    <citation type="journal article" date="2019" name="Int. J. Syst. Evol. Microbiol.">
        <title>The Global Catalogue of Microorganisms (GCM) 10K type strain sequencing project: providing services to taxonomists for standard genome sequencing and annotation.</title>
        <authorList>
            <consortium name="The Broad Institute Genomics Platform"/>
            <consortium name="The Broad Institute Genome Sequencing Center for Infectious Disease"/>
            <person name="Wu L."/>
            <person name="Ma J."/>
        </authorList>
    </citation>
    <scope>NUCLEOTIDE SEQUENCE [LARGE SCALE GENOMIC DNA]</scope>
    <source>
        <strain evidence="3">NBRC 109019</strain>
    </source>
</reference>
<dbReference type="PANTHER" id="PTHR43317:SF1">
    <property type="entry name" value="THERMOSPERMINE SYNTHASE ACAULIS5"/>
    <property type="match status" value="1"/>
</dbReference>
<dbReference type="EMBL" id="AP027734">
    <property type="protein sequence ID" value="BDZ55477.1"/>
    <property type="molecule type" value="Genomic_DNA"/>
</dbReference>
<evidence type="ECO:0008006" key="4">
    <source>
        <dbReference type="Google" id="ProtNLM"/>
    </source>
</evidence>
<dbReference type="Gene3D" id="3.40.50.150">
    <property type="entry name" value="Vaccinia Virus protein VP39"/>
    <property type="match status" value="1"/>
</dbReference>
<dbReference type="CDD" id="cd02440">
    <property type="entry name" value="AdoMet_MTases"/>
    <property type="match status" value="1"/>
</dbReference>
<dbReference type="PANTHER" id="PTHR43317">
    <property type="entry name" value="THERMOSPERMINE SYNTHASE ACAULIS5"/>
    <property type="match status" value="1"/>
</dbReference>
<organism evidence="2 3">
    <name type="scientific">Agromyces marinus</name>
    <dbReference type="NCBI Taxonomy" id="1389020"/>
    <lineage>
        <taxon>Bacteria</taxon>
        <taxon>Bacillati</taxon>
        <taxon>Actinomycetota</taxon>
        <taxon>Actinomycetes</taxon>
        <taxon>Micrococcales</taxon>
        <taxon>Microbacteriaceae</taxon>
        <taxon>Agromyces</taxon>
    </lineage>
</organism>
<proteinExistence type="predicted"/>
<dbReference type="InterPro" id="IPR029063">
    <property type="entry name" value="SAM-dependent_MTases_sf"/>
</dbReference>
<evidence type="ECO:0000313" key="3">
    <source>
        <dbReference type="Proteomes" id="UP001321477"/>
    </source>
</evidence>
<protein>
    <recommendedName>
        <fullName evidence="4">SAM-dependent methyltransferase</fullName>
    </recommendedName>
</protein>
<dbReference type="SUPFAM" id="SSF53335">
    <property type="entry name" value="S-adenosyl-L-methionine-dependent methyltransferases"/>
    <property type="match status" value="1"/>
</dbReference>
<evidence type="ECO:0000256" key="1">
    <source>
        <dbReference type="ARBA" id="ARBA00023115"/>
    </source>
</evidence>
<gene>
    <name evidence="2" type="ORF">GCM10025870_25500</name>
</gene>
<keyword evidence="1" id="KW-0620">Polyamine biosynthesis</keyword>